<reference evidence="3" key="3">
    <citation type="submission" date="2018-08" db="UniProtKB">
        <authorList>
            <consortium name="EnsemblPlants"/>
        </authorList>
    </citation>
    <scope>IDENTIFICATION</scope>
    <source>
        <strain evidence="3">Yugu1</strain>
    </source>
</reference>
<evidence type="ECO:0000313" key="3">
    <source>
        <dbReference type="EnsemblPlants" id="KQK97177"/>
    </source>
</evidence>
<keyword evidence="4" id="KW-1185">Reference proteome</keyword>
<dbReference type="Proteomes" id="UP000004995">
    <property type="component" value="Unassembled WGS sequence"/>
</dbReference>
<evidence type="ECO:0000313" key="2">
    <source>
        <dbReference type="EMBL" id="RCV33539.1"/>
    </source>
</evidence>
<dbReference type="EnsemblPlants" id="KQK97177">
    <property type="protein sequence ID" value="KQK97177"/>
    <property type="gene ID" value="SETIT_011701mg"/>
</dbReference>
<accession>K3YBV7</accession>
<gene>
    <name evidence="3" type="primary">LOC105914766</name>
    <name evidence="2" type="ORF">SETIT_7G090600v2</name>
</gene>
<dbReference type="AlphaFoldDB" id="K3YBV7"/>
<reference evidence="2" key="2">
    <citation type="submission" date="2015-07" db="EMBL/GenBank/DDBJ databases">
        <authorList>
            <person name="Noorani M."/>
        </authorList>
    </citation>
    <scope>NUCLEOTIDE SEQUENCE</scope>
    <source>
        <strain evidence="2">Yugu1</strain>
    </source>
</reference>
<proteinExistence type="predicted"/>
<feature type="region of interest" description="Disordered" evidence="1">
    <location>
        <begin position="76"/>
        <end position="109"/>
    </location>
</feature>
<protein>
    <submittedName>
        <fullName evidence="2 3">Uncharacterized protein</fullName>
    </submittedName>
</protein>
<dbReference type="OrthoDB" id="682960at2759"/>
<organism evidence="2">
    <name type="scientific">Setaria italica</name>
    <name type="common">Foxtail millet</name>
    <name type="synonym">Panicum italicum</name>
    <dbReference type="NCBI Taxonomy" id="4555"/>
    <lineage>
        <taxon>Eukaryota</taxon>
        <taxon>Viridiplantae</taxon>
        <taxon>Streptophyta</taxon>
        <taxon>Embryophyta</taxon>
        <taxon>Tracheophyta</taxon>
        <taxon>Spermatophyta</taxon>
        <taxon>Magnoliopsida</taxon>
        <taxon>Liliopsida</taxon>
        <taxon>Poales</taxon>
        <taxon>Poaceae</taxon>
        <taxon>PACMAD clade</taxon>
        <taxon>Panicoideae</taxon>
        <taxon>Panicodae</taxon>
        <taxon>Paniceae</taxon>
        <taxon>Cenchrinae</taxon>
        <taxon>Setaria</taxon>
    </lineage>
</organism>
<dbReference type="GeneID" id="105914766"/>
<evidence type="ECO:0000313" key="4">
    <source>
        <dbReference type="Proteomes" id="UP000004995"/>
    </source>
</evidence>
<dbReference type="KEGG" id="sita:105914766"/>
<dbReference type="RefSeq" id="XP_012702886.1">
    <property type="nucleotide sequence ID" value="XM_012847432.2"/>
</dbReference>
<reference evidence="2 4" key="1">
    <citation type="journal article" date="2012" name="Nat. Biotechnol.">
        <title>Reference genome sequence of the model plant Setaria.</title>
        <authorList>
            <person name="Bennetzen J.L."/>
            <person name="Schmutz J."/>
            <person name="Wang H."/>
            <person name="Percifield R."/>
            <person name="Hawkins J."/>
            <person name="Pontaroli A.C."/>
            <person name="Estep M."/>
            <person name="Feng L."/>
            <person name="Vaughn J.N."/>
            <person name="Grimwood J."/>
            <person name="Jenkins J."/>
            <person name="Barry K."/>
            <person name="Lindquist E."/>
            <person name="Hellsten U."/>
            <person name="Deshpande S."/>
            <person name="Wang X."/>
            <person name="Wu X."/>
            <person name="Mitros T."/>
            <person name="Triplett J."/>
            <person name="Yang X."/>
            <person name="Ye C.Y."/>
            <person name="Mauro-Herrera M."/>
            <person name="Wang L."/>
            <person name="Li P."/>
            <person name="Sharma M."/>
            <person name="Sharma R."/>
            <person name="Ronald P.C."/>
            <person name="Panaud O."/>
            <person name="Kellogg E.A."/>
            <person name="Brutnell T.P."/>
            <person name="Doust A.N."/>
            <person name="Tuskan G.A."/>
            <person name="Rokhsar D."/>
            <person name="Devos K.M."/>
        </authorList>
    </citation>
    <scope>NUCLEOTIDE SEQUENCE [LARGE SCALE GENOMIC DNA]</scope>
    <source>
        <strain evidence="4">cv. Yugu1</strain>
        <strain evidence="2">Yugu1</strain>
    </source>
</reference>
<name>K3YBV7_SETIT</name>
<evidence type="ECO:0000256" key="1">
    <source>
        <dbReference type="SAM" id="MobiDB-lite"/>
    </source>
</evidence>
<dbReference type="EMBL" id="CM003534">
    <property type="protein sequence ID" value="RCV33539.1"/>
    <property type="molecule type" value="Genomic_DNA"/>
</dbReference>
<feature type="region of interest" description="Disordered" evidence="1">
    <location>
        <begin position="1"/>
        <end position="49"/>
    </location>
</feature>
<dbReference type="HOGENOM" id="CLU_1063051_0_0_1"/>
<dbReference type="EMBL" id="AGNK02004333">
    <property type="status" value="NOT_ANNOTATED_CDS"/>
    <property type="molecule type" value="Genomic_DNA"/>
</dbReference>
<dbReference type="PANTHER" id="PTHR34120:SF3">
    <property type="entry name" value="OS04G0412700 PROTEIN"/>
    <property type="match status" value="1"/>
</dbReference>
<dbReference type="PANTHER" id="PTHR34120">
    <property type="entry name" value="EXPRESSED PROTEIN"/>
    <property type="match status" value="1"/>
</dbReference>
<dbReference type="Gramene" id="KQK97177">
    <property type="protein sequence ID" value="KQK97177"/>
    <property type="gene ID" value="SETIT_011701mg"/>
</dbReference>
<feature type="region of interest" description="Disordered" evidence="1">
    <location>
        <begin position="220"/>
        <end position="250"/>
    </location>
</feature>
<sequence length="278" mass="28359">MPQLGLDHLVFSGASGHGESRRETATASDDAGAVERGGDVSASARANGGDAPAESVLLRVRDAVHLAELLGAALRRDRSTKGSSNPKAAAEAEAATRKQGAPRAADSTRRLAASKTAVVVIGVLPAAVKVVAKERPAPRRVVVAARAWRRPAAGARVFASEAVGPEPVSPKVSCFGAVLPETRAAAAPPGEQGEEEERGGCWASVAAALRGLCCNCNSDPREGESGASESDPKGTAPESQTAAVLLSPPPLVAGLGDVKRLASRRWQETMAAEGWGSV</sequence>
<dbReference type="OMA" id="WPETMAR"/>
<dbReference type="eggNOG" id="ENOG502R527">
    <property type="taxonomic scope" value="Eukaryota"/>
</dbReference>